<evidence type="ECO:0000256" key="8">
    <source>
        <dbReference type="ARBA" id="ARBA00022982"/>
    </source>
</evidence>
<keyword evidence="5" id="KW-0602">Photosynthesis</keyword>
<keyword evidence="9 14" id="KW-0408">Iron</keyword>
<dbReference type="Gene3D" id="1.10.760.10">
    <property type="entry name" value="Cytochrome c-like domain"/>
    <property type="match status" value="1"/>
</dbReference>
<comment type="subcellular location">
    <subcellularLocation>
        <location evidence="2">Plastid</location>
        <location evidence="2">Chloroplast thylakoid lumen</location>
    </subcellularLocation>
</comment>
<evidence type="ECO:0000259" key="15">
    <source>
        <dbReference type="PROSITE" id="PS51007"/>
    </source>
</evidence>
<dbReference type="Pfam" id="PF13442">
    <property type="entry name" value="Cytochrome_CBB3"/>
    <property type="match status" value="1"/>
</dbReference>
<dbReference type="GO" id="GO:0020037">
    <property type="term" value="F:heme binding"/>
    <property type="evidence" value="ECO:0007669"/>
    <property type="project" value="InterPro"/>
</dbReference>
<evidence type="ECO:0000256" key="2">
    <source>
        <dbReference type="ARBA" id="ARBA00004456"/>
    </source>
</evidence>
<dbReference type="GO" id="GO:0015979">
    <property type="term" value="P:photosynthesis"/>
    <property type="evidence" value="ECO:0007669"/>
    <property type="project" value="UniProtKB-KW"/>
</dbReference>
<dbReference type="GO" id="GO:0005506">
    <property type="term" value="F:iron ion binding"/>
    <property type="evidence" value="ECO:0007669"/>
    <property type="project" value="InterPro"/>
</dbReference>
<dbReference type="EMBL" id="CAUYUE010000008">
    <property type="protein sequence ID" value="CAK0783241.1"/>
    <property type="molecule type" value="Genomic_DNA"/>
</dbReference>
<gene>
    <name evidence="16" type="ORF">CVIRNUC_006440</name>
</gene>
<dbReference type="AlphaFoldDB" id="A0AAV1I7A8"/>
<dbReference type="InterPro" id="IPR036909">
    <property type="entry name" value="Cyt_c-like_dom_sf"/>
</dbReference>
<evidence type="ECO:0000256" key="3">
    <source>
        <dbReference type="ARBA" id="ARBA00009650"/>
    </source>
</evidence>
<evidence type="ECO:0000313" key="17">
    <source>
        <dbReference type="Proteomes" id="UP001314263"/>
    </source>
</evidence>
<evidence type="ECO:0000256" key="1">
    <source>
        <dbReference type="ARBA" id="ARBA00002347"/>
    </source>
</evidence>
<keyword evidence="17" id="KW-1185">Reference proteome</keyword>
<comment type="function">
    <text evidence="1">Functions as an electron carrier between membrane-bound cytochrome b6-f and photosystem I in oxygenic photosynthesis.</text>
</comment>
<name>A0AAV1I7A8_9CHLO</name>
<comment type="caution">
    <text evidence="16">The sequence shown here is derived from an EMBL/GenBank/DDBJ whole genome shotgun (WGS) entry which is preliminary data.</text>
</comment>
<evidence type="ECO:0000256" key="5">
    <source>
        <dbReference type="ARBA" id="ARBA00022531"/>
    </source>
</evidence>
<dbReference type="PANTHER" id="PTHR34688">
    <property type="entry name" value="CYTOCHROME C6, CHLOROPLASTIC"/>
    <property type="match status" value="1"/>
</dbReference>
<evidence type="ECO:0000256" key="12">
    <source>
        <dbReference type="ARBA" id="ARBA00031247"/>
    </source>
</evidence>
<keyword evidence="7 14" id="KW-0479">Metal-binding</keyword>
<dbReference type="GO" id="GO:0009055">
    <property type="term" value="F:electron transfer activity"/>
    <property type="evidence" value="ECO:0007669"/>
    <property type="project" value="InterPro"/>
</dbReference>
<keyword evidence="6 14" id="KW-0349">Heme</keyword>
<evidence type="ECO:0000256" key="7">
    <source>
        <dbReference type="ARBA" id="ARBA00022723"/>
    </source>
</evidence>
<organism evidence="16 17">
    <name type="scientific">Coccomyxa viridis</name>
    <dbReference type="NCBI Taxonomy" id="1274662"/>
    <lineage>
        <taxon>Eukaryota</taxon>
        <taxon>Viridiplantae</taxon>
        <taxon>Chlorophyta</taxon>
        <taxon>core chlorophytes</taxon>
        <taxon>Trebouxiophyceae</taxon>
        <taxon>Trebouxiophyceae incertae sedis</taxon>
        <taxon>Coccomyxaceae</taxon>
        <taxon>Coccomyxa</taxon>
    </lineage>
</organism>
<evidence type="ECO:0000256" key="4">
    <source>
        <dbReference type="ARBA" id="ARBA00022448"/>
    </source>
</evidence>
<dbReference type="SUPFAM" id="SSF46626">
    <property type="entry name" value="Cytochrome c"/>
    <property type="match status" value="1"/>
</dbReference>
<keyword evidence="10" id="KW-0793">Thylakoid</keyword>
<dbReference type="PROSITE" id="PS51007">
    <property type="entry name" value="CYTC"/>
    <property type="match status" value="1"/>
</dbReference>
<dbReference type="InterPro" id="IPR008168">
    <property type="entry name" value="Cyt_C_IC"/>
</dbReference>
<evidence type="ECO:0000313" key="16">
    <source>
        <dbReference type="EMBL" id="CAK0783241.1"/>
    </source>
</evidence>
<dbReference type="HAMAP" id="MF_00594">
    <property type="entry name" value="Cytc_PetJ"/>
    <property type="match status" value="1"/>
</dbReference>
<keyword evidence="8" id="KW-0249">Electron transport</keyword>
<evidence type="ECO:0000256" key="14">
    <source>
        <dbReference type="PROSITE-ProRule" id="PRU00433"/>
    </source>
</evidence>
<feature type="domain" description="Cytochrome c" evidence="15">
    <location>
        <begin position="68"/>
        <end position="150"/>
    </location>
</feature>
<accession>A0AAV1I7A8</accession>
<evidence type="ECO:0000256" key="11">
    <source>
        <dbReference type="ARBA" id="ARBA00030448"/>
    </source>
</evidence>
<dbReference type="InterPro" id="IPR009056">
    <property type="entry name" value="Cyt_c-like_dom"/>
</dbReference>
<sequence>MAVSLQQVACVGRNTFQASKSAARRPKTPVVKGVAGMPWSTEAKRNPAALILSTGLAWAAVTLSASAADLSSGEDVFSGNCAACHSGGGNVIEASRTLQKDAITQYLDGGLSEAAIVKQVQNGKNAMPAWSGRLSEDEINDVAAYVYDQASNDKW</sequence>
<evidence type="ECO:0000256" key="10">
    <source>
        <dbReference type="ARBA" id="ARBA00023078"/>
    </source>
</evidence>
<dbReference type="InterPro" id="IPR023655">
    <property type="entry name" value="Cyt_C6"/>
</dbReference>
<dbReference type="Proteomes" id="UP001314263">
    <property type="component" value="Unassembled WGS sequence"/>
</dbReference>
<reference evidence="16 17" key="1">
    <citation type="submission" date="2023-10" db="EMBL/GenBank/DDBJ databases">
        <authorList>
            <person name="Maclean D."/>
            <person name="Macfadyen A."/>
        </authorList>
    </citation>
    <scope>NUCLEOTIDE SEQUENCE [LARGE SCALE GENOMIC DNA]</scope>
</reference>
<dbReference type="PRINTS" id="PR00605">
    <property type="entry name" value="CYTCHROMECIC"/>
</dbReference>
<proteinExistence type="inferred from homology"/>
<evidence type="ECO:0000256" key="6">
    <source>
        <dbReference type="ARBA" id="ARBA00022617"/>
    </source>
</evidence>
<dbReference type="GO" id="GO:0009543">
    <property type="term" value="C:chloroplast thylakoid lumen"/>
    <property type="evidence" value="ECO:0007669"/>
    <property type="project" value="UniProtKB-SubCell"/>
</dbReference>
<evidence type="ECO:0000256" key="13">
    <source>
        <dbReference type="ARBA" id="ARBA00033211"/>
    </source>
</evidence>
<evidence type="ECO:0000256" key="9">
    <source>
        <dbReference type="ARBA" id="ARBA00023004"/>
    </source>
</evidence>
<dbReference type="PANTHER" id="PTHR34688:SF2">
    <property type="entry name" value="CYTOCHROME C6, CHLOROPLASTIC"/>
    <property type="match status" value="1"/>
</dbReference>
<comment type="similarity">
    <text evidence="3">Belongs to the cytochrome c family. PetJ subfamily.</text>
</comment>
<keyword evidence="4" id="KW-0813">Transport</keyword>
<protein>
    <recommendedName>
        <fullName evidence="13">Cytochrome c-553</fullName>
    </recommendedName>
    <alternativeName>
        <fullName evidence="12">Cytochrome c553</fullName>
    </alternativeName>
    <alternativeName>
        <fullName evidence="11">Soluble cytochrome f</fullName>
    </alternativeName>
</protein>